<evidence type="ECO:0000313" key="9">
    <source>
        <dbReference type="Proteomes" id="UP000001304"/>
    </source>
</evidence>
<dbReference type="GO" id="GO:0000287">
    <property type="term" value="F:magnesium ion binding"/>
    <property type="evidence" value="ECO:0007669"/>
    <property type="project" value="UniProtKB-UniRule"/>
</dbReference>
<feature type="binding site" evidence="6">
    <location>
        <position position="8"/>
    </location>
    <ligand>
        <name>Mg(2+)</name>
        <dbReference type="ChEBI" id="CHEBI:18420"/>
    </ligand>
</feature>
<dbReference type="AlphaFoldDB" id="E0STX7"/>
<proteinExistence type="inferred from homology"/>
<dbReference type="GO" id="GO:0090729">
    <property type="term" value="F:toxin activity"/>
    <property type="evidence" value="ECO:0007669"/>
    <property type="project" value="UniProtKB-KW"/>
</dbReference>
<dbReference type="Gene3D" id="3.40.50.1010">
    <property type="entry name" value="5'-nuclease"/>
    <property type="match status" value="1"/>
</dbReference>
<dbReference type="HOGENOM" id="CLU_121774_5_0_2"/>
<dbReference type="HAMAP" id="MF_00265">
    <property type="entry name" value="VapC_Nob1"/>
    <property type="match status" value="1"/>
</dbReference>
<dbReference type="InterPro" id="IPR002716">
    <property type="entry name" value="PIN_dom"/>
</dbReference>
<keyword evidence="6" id="KW-0800">Toxin</keyword>
<dbReference type="InterPro" id="IPR044153">
    <property type="entry name" value="PIN_Pae0151-like"/>
</dbReference>
<evidence type="ECO:0000256" key="1">
    <source>
        <dbReference type="ARBA" id="ARBA00022649"/>
    </source>
</evidence>
<name>E0STX7_IGNAA</name>
<dbReference type="GO" id="GO:0016787">
    <property type="term" value="F:hydrolase activity"/>
    <property type="evidence" value="ECO:0007669"/>
    <property type="project" value="UniProtKB-KW"/>
</dbReference>
<keyword evidence="2 6" id="KW-0540">Nuclease</keyword>
<dbReference type="Pfam" id="PF01850">
    <property type="entry name" value="PIN"/>
    <property type="match status" value="1"/>
</dbReference>
<comment type="cofactor">
    <cofactor evidence="6">
        <name>Mg(2+)</name>
        <dbReference type="ChEBI" id="CHEBI:18420"/>
    </cofactor>
</comment>
<evidence type="ECO:0000256" key="3">
    <source>
        <dbReference type="ARBA" id="ARBA00022723"/>
    </source>
</evidence>
<dbReference type="EC" id="3.1.-.-" evidence="6"/>
<sequence>MYTEYLLDASAIYPLLLELRERFIDYAHRFSVLDLTIYEVGNTLLKEFKRGRISNLRAIVELFNEIFSYVNIVRTHIDIPKIVELALNENLTFYDASYIYTARQLGIKLVTDDKDLLRFPESINTQTLIEILTRESEESR</sequence>
<evidence type="ECO:0000256" key="6">
    <source>
        <dbReference type="HAMAP-Rule" id="MF_00265"/>
    </source>
</evidence>
<keyword evidence="5 6" id="KW-0460">Magnesium</keyword>
<accession>E0STX7</accession>
<feature type="binding site" evidence="6">
    <location>
        <position position="95"/>
    </location>
    <ligand>
        <name>Mg(2+)</name>
        <dbReference type="ChEBI" id="CHEBI:18420"/>
    </ligand>
</feature>
<dbReference type="Proteomes" id="UP000001304">
    <property type="component" value="Chromosome"/>
</dbReference>
<keyword evidence="4 6" id="KW-0378">Hydrolase</keyword>
<dbReference type="EMBL" id="CP002098">
    <property type="protein sequence ID" value="ADM27743.1"/>
    <property type="molecule type" value="Genomic_DNA"/>
</dbReference>
<dbReference type="STRING" id="583356.Igag_0927"/>
<comment type="function">
    <text evidence="6">Toxic component of a toxin-antitoxin (TA) system. An RNase.</text>
</comment>
<dbReference type="PANTHER" id="PTHR35901">
    <property type="entry name" value="RIBONUCLEASE VAPC3"/>
    <property type="match status" value="1"/>
</dbReference>
<dbReference type="PANTHER" id="PTHR35901:SF1">
    <property type="entry name" value="EXONUCLEASE VAPC9"/>
    <property type="match status" value="1"/>
</dbReference>
<dbReference type="InterPro" id="IPR029060">
    <property type="entry name" value="PIN-like_dom_sf"/>
</dbReference>
<dbReference type="SUPFAM" id="SSF88723">
    <property type="entry name" value="PIN domain-like"/>
    <property type="match status" value="1"/>
</dbReference>
<keyword evidence="3 6" id="KW-0479">Metal-binding</keyword>
<evidence type="ECO:0000256" key="4">
    <source>
        <dbReference type="ARBA" id="ARBA00022801"/>
    </source>
</evidence>
<dbReference type="InterPro" id="IPR022907">
    <property type="entry name" value="VapC_family"/>
</dbReference>
<evidence type="ECO:0000256" key="2">
    <source>
        <dbReference type="ARBA" id="ARBA00022722"/>
    </source>
</evidence>
<organism evidence="8 9">
    <name type="scientific">Ignisphaera aggregans (strain DSM 17230 / JCM 13409 / AQ1.S1)</name>
    <dbReference type="NCBI Taxonomy" id="583356"/>
    <lineage>
        <taxon>Archaea</taxon>
        <taxon>Thermoproteota</taxon>
        <taxon>Thermoprotei</taxon>
        <taxon>Desulfurococcales</taxon>
        <taxon>Desulfurococcaceae</taxon>
        <taxon>Ignisphaera</taxon>
    </lineage>
</organism>
<dbReference type="KEGG" id="iag:Igag_0927"/>
<comment type="similarity">
    <text evidence="6">Belongs to the PINc/VapC protein family.</text>
</comment>
<reference evidence="8 9" key="1">
    <citation type="journal article" date="2010" name="Stand. Genomic Sci.">
        <title>Complete genome sequence of Ignisphaera aggregans type strain (AQ1.S1).</title>
        <authorList>
            <person name="Goker M."/>
            <person name="Held B."/>
            <person name="Lapidus A."/>
            <person name="Nolan M."/>
            <person name="Spring S."/>
            <person name="Yasawong M."/>
            <person name="Lucas S."/>
            <person name="Glavina Del Rio T."/>
            <person name="Tice H."/>
            <person name="Cheng J.F."/>
            <person name="Goodwin L."/>
            <person name="Tapia R."/>
            <person name="Pitluck S."/>
            <person name="Liolios K."/>
            <person name="Ivanova N."/>
            <person name="Mavromatis K."/>
            <person name="Mikhailova N."/>
            <person name="Pati A."/>
            <person name="Chen A."/>
            <person name="Palaniappan K."/>
            <person name="Brambilla E."/>
            <person name="Land M."/>
            <person name="Hauser L."/>
            <person name="Chang Y.J."/>
            <person name="Jeffries C.D."/>
            <person name="Brettin T."/>
            <person name="Detter J.C."/>
            <person name="Han C."/>
            <person name="Rohde M."/>
            <person name="Sikorski J."/>
            <person name="Woyke T."/>
            <person name="Bristow J."/>
            <person name="Eisen J.A."/>
            <person name="Markowitz V."/>
            <person name="Hugenholtz P."/>
            <person name="Kyrpides N.C."/>
            <person name="Klenk H.P."/>
        </authorList>
    </citation>
    <scope>NUCLEOTIDE SEQUENCE [LARGE SCALE GENOMIC DNA]</scope>
    <source>
        <strain evidence="9">DSM 17230 / JCM 13409 / AQ1.S1</strain>
    </source>
</reference>
<gene>
    <name evidence="6" type="primary">vapC</name>
    <name evidence="8" type="ordered locus">Igag_0927</name>
</gene>
<dbReference type="CDD" id="cd09873">
    <property type="entry name" value="PIN_Pae0151-like"/>
    <property type="match status" value="1"/>
</dbReference>
<evidence type="ECO:0000313" key="8">
    <source>
        <dbReference type="EMBL" id="ADM27743.1"/>
    </source>
</evidence>
<evidence type="ECO:0000259" key="7">
    <source>
        <dbReference type="Pfam" id="PF01850"/>
    </source>
</evidence>
<dbReference type="InterPro" id="IPR051619">
    <property type="entry name" value="TypeII_TA_RNase_PINc/VapC"/>
</dbReference>
<dbReference type="GO" id="GO:0004540">
    <property type="term" value="F:RNA nuclease activity"/>
    <property type="evidence" value="ECO:0007669"/>
    <property type="project" value="InterPro"/>
</dbReference>
<feature type="domain" description="PIN" evidence="7">
    <location>
        <begin position="5"/>
        <end position="120"/>
    </location>
</feature>
<protein>
    <recommendedName>
        <fullName evidence="6">Ribonuclease VapC</fullName>
        <shortName evidence="6">RNase VapC</shortName>
        <ecNumber evidence="6">3.1.-.-</ecNumber>
    </recommendedName>
    <alternativeName>
        <fullName evidence="6">Putative toxin VapC</fullName>
    </alternativeName>
</protein>
<evidence type="ECO:0000256" key="5">
    <source>
        <dbReference type="ARBA" id="ARBA00022842"/>
    </source>
</evidence>
<keyword evidence="9" id="KW-1185">Reference proteome</keyword>
<keyword evidence="1 6" id="KW-1277">Toxin-antitoxin system</keyword>